<organism evidence="2 3">
    <name type="scientific">Candidatus Wolfebacteria bacterium GW2011_GWB1_47_1</name>
    <dbReference type="NCBI Taxonomy" id="1619007"/>
    <lineage>
        <taxon>Bacteria</taxon>
        <taxon>Candidatus Wolfeibacteriota</taxon>
    </lineage>
</organism>
<keyword evidence="1" id="KW-0812">Transmembrane</keyword>
<dbReference type="Proteomes" id="UP000035656">
    <property type="component" value="Chromosome"/>
</dbReference>
<proteinExistence type="predicted"/>
<gene>
    <name evidence="2" type="ORF">UX70_C0001G1011</name>
</gene>
<dbReference type="EMBL" id="CP011209">
    <property type="protein sequence ID" value="AKM78703.1"/>
    <property type="molecule type" value="Genomic_DNA"/>
</dbReference>
<evidence type="ECO:0000313" key="2">
    <source>
        <dbReference type="EMBL" id="AKM78703.1"/>
    </source>
</evidence>
<accession>A0A0G4AU15</accession>
<keyword evidence="1" id="KW-0472">Membrane</keyword>
<dbReference type="AlphaFoldDB" id="A0A0G4AU15"/>
<feature type="transmembrane region" description="Helical" evidence="1">
    <location>
        <begin position="35"/>
        <end position="52"/>
    </location>
</feature>
<keyword evidence="1" id="KW-1133">Transmembrane helix</keyword>
<feature type="transmembrane region" description="Helical" evidence="1">
    <location>
        <begin position="6"/>
        <end position="23"/>
    </location>
</feature>
<protein>
    <submittedName>
        <fullName evidence="2">Uncharacterized protein</fullName>
    </submittedName>
</protein>
<evidence type="ECO:0000256" key="1">
    <source>
        <dbReference type="SAM" id="Phobius"/>
    </source>
</evidence>
<feature type="transmembrane region" description="Helical" evidence="1">
    <location>
        <begin position="108"/>
        <end position="130"/>
    </location>
</feature>
<name>A0A0G4AU15_9BACT</name>
<dbReference type="KEGG" id="pwo:UX70_C0001G1011"/>
<reference evidence="2 3" key="1">
    <citation type="journal article" date="2015" name="Nature">
        <title>rRNA introns, odd ribosomes, and small enigmatic genomes across a large radiation of phyla.</title>
        <authorList>
            <person name="Brown C.T."/>
            <person name="Hug L.A."/>
            <person name="Thomas B.C."/>
            <person name="Sharon I."/>
            <person name="Castelle C.J."/>
            <person name="Singh A."/>
            <person name="Wilkins M.J."/>
            <person name="Williams K.H."/>
            <person name="Banfield J.F."/>
        </authorList>
    </citation>
    <scope>NUCLEOTIDE SEQUENCE [LARGE SCALE GENOMIC DNA]</scope>
</reference>
<sequence length="136" mass="15649">MSLFAKILLSVLVVLMLIIISAIRVGKRRNRDKVALYLLIFAMLFTASSLFWTTDTAYDTETITHLKFGWPIPFMMQDQRYFNPPFPYVMRVNLSGMSGGTAFILGKLLFDIVINFIFAIASWWIAVSVISRRDDR</sequence>
<evidence type="ECO:0000313" key="3">
    <source>
        <dbReference type="Proteomes" id="UP000035656"/>
    </source>
</evidence>